<evidence type="ECO:0000256" key="1">
    <source>
        <dbReference type="ARBA" id="ARBA00001933"/>
    </source>
</evidence>
<evidence type="ECO:0000256" key="3">
    <source>
        <dbReference type="ARBA" id="ARBA00022898"/>
    </source>
</evidence>
<dbReference type="UniPathway" id="UPA00535">
    <property type="reaction ID" value="UER00288"/>
</dbReference>
<feature type="modified residue" description="N6-(pyridoxal phosphate)lysine" evidence="9">
    <location>
        <position position="85"/>
    </location>
</feature>
<comment type="pathway">
    <text evidence="5">Amine and polyamine biosynthesis; putrescine biosynthesis via L-ornithine pathway; putrescine from L-ornithine: step 1/1.</text>
</comment>
<keyword evidence="4" id="KW-0456">Lyase</keyword>
<evidence type="ECO:0000256" key="6">
    <source>
        <dbReference type="ARBA" id="ARBA00034138"/>
    </source>
</evidence>
<comment type="catalytic activity">
    <reaction evidence="8">
        <text>L-ornithine + H(+) = putrescine + CO2</text>
        <dbReference type="Rhea" id="RHEA:22964"/>
        <dbReference type="ChEBI" id="CHEBI:15378"/>
        <dbReference type="ChEBI" id="CHEBI:16526"/>
        <dbReference type="ChEBI" id="CHEBI:46911"/>
        <dbReference type="ChEBI" id="CHEBI:326268"/>
        <dbReference type="EC" id="4.1.1.17"/>
    </reaction>
</comment>
<dbReference type="Proteomes" id="UP000541444">
    <property type="component" value="Unassembled WGS sequence"/>
</dbReference>
<dbReference type="Gene3D" id="2.40.37.10">
    <property type="entry name" value="Lyase, Ornithine Decarboxylase, Chain A, domain 1"/>
    <property type="match status" value="1"/>
</dbReference>
<evidence type="ECO:0000259" key="11">
    <source>
        <dbReference type="Pfam" id="PF00278"/>
    </source>
</evidence>
<dbReference type="InterPro" id="IPR022653">
    <property type="entry name" value="De-COase2_pyr-phos_BS"/>
</dbReference>
<dbReference type="FunFam" id="3.20.20.10:FF:000005">
    <property type="entry name" value="Ornithine decarboxylase"/>
    <property type="match status" value="1"/>
</dbReference>
<evidence type="ECO:0000256" key="2">
    <source>
        <dbReference type="ARBA" id="ARBA00008872"/>
    </source>
</evidence>
<organism evidence="13 14">
    <name type="scientific">Kingdonia uniflora</name>
    <dbReference type="NCBI Taxonomy" id="39325"/>
    <lineage>
        <taxon>Eukaryota</taxon>
        <taxon>Viridiplantae</taxon>
        <taxon>Streptophyta</taxon>
        <taxon>Embryophyta</taxon>
        <taxon>Tracheophyta</taxon>
        <taxon>Spermatophyta</taxon>
        <taxon>Magnoliopsida</taxon>
        <taxon>Ranunculales</taxon>
        <taxon>Circaeasteraceae</taxon>
        <taxon>Kingdonia</taxon>
    </lineage>
</organism>
<dbReference type="PANTHER" id="PTHR11482:SF6">
    <property type="entry name" value="ORNITHINE DECARBOXYLASE 1-RELATED"/>
    <property type="match status" value="1"/>
</dbReference>
<dbReference type="AlphaFoldDB" id="A0A7J7MER6"/>
<dbReference type="PRINTS" id="PR01179">
    <property type="entry name" value="ODADCRBXLASE"/>
</dbReference>
<dbReference type="Pfam" id="PF00278">
    <property type="entry name" value="Orn_DAP_Arg_deC"/>
    <property type="match status" value="1"/>
</dbReference>
<proteinExistence type="inferred from homology"/>
<dbReference type="SUPFAM" id="SSF50621">
    <property type="entry name" value="Alanine racemase C-terminal domain-like"/>
    <property type="match status" value="1"/>
</dbReference>
<comment type="similarity">
    <text evidence="2 10">Belongs to the Orn/Lys/Arg decarboxylase class-II family.</text>
</comment>
<sequence>MNTDIVGAMGWPRMGIETILDAPWVKGKKVANMSKTGLTDHIQSIITNRKDIKEPFYVLDYGKVVNLMDKWITSLPNVKPYYAVKCNPDPALLIAISALGGNFDCASKGEIEVVLALGVSAERIVFANPCKPEAHIKYAAKVGVNLTTFDSVDEVEKMRKWHPKCALLLRLKVGDENAKCPLGDKYGAFPEEVTPLLQAAQKAKLVVAGISFHVGSGARDSGAYKSVMEAAKEALNTATRLGMPRMHILNFGGGFTSGPQFDDAAITIKNTLKTYFSDVPNLTLMAEPGRYFAETAFTLAVHIIGTRIRGDLREYWINDGLYGSMNCILHDLAATLTATPLACSSNRANPTCRGAKTYKSTVFGPTCDAIDTVFLEYQLPELKRDDWLVFPNMGAYTAAAGSNFNGFKTSEIVTYLAYSTPLCDGINKTITLNGGINGTIPFTRTTKRSFDQFPQAASNSKKKKIVLVS</sequence>
<dbReference type="InterPro" id="IPR029066">
    <property type="entry name" value="PLP-binding_barrel"/>
</dbReference>
<dbReference type="PANTHER" id="PTHR11482">
    <property type="entry name" value="ARGININE/DIAMINOPIMELATE/ORNITHINE DECARBOXYLASE"/>
    <property type="match status" value="1"/>
</dbReference>
<dbReference type="InterPro" id="IPR022643">
    <property type="entry name" value="De-COase2_C"/>
</dbReference>
<comment type="caution">
    <text evidence="13">The sequence shown here is derived from an EMBL/GenBank/DDBJ whole genome shotgun (WGS) entry which is preliminary data.</text>
</comment>
<dbReference type="Pfam" id="PF02784">
    <property type="entry name" value="Orn_Arg_deC_N"/>
    <property type="match status" value="1"/>
</dbReference>
<name>A0A7J7MER6_9MAGN</name>
<feature type="active site" description="Proton donor" evidence="9">
    <location>
        <position position="367"/>
    </location>
</feature>
<evidence type="ECO:0000256" key="5">
    <source>
        <dbReference type="ARBA" id="ARBA00034115"/>
    </source>
</evidence>
<dbReference type="SUPFAM" id="SSF51419">
    <property type="entry name" value="PLP-binding barrel"/>
    <property type="match status" value="1"/>
</dbReference>
<dbReference type="OrthoDB" id="5034579at2759"/>
<dbReference type="GO" id="GO:0033387">
    <property type="term" value="P:putrescine biosynthetic process from arginine, via ornithine"/>
    <property type="evidence" value="ECO:0007669"/>
    <property type="project" value="UniProtKB-UniPathway"/>
</dbReference>
<comment type="cofactor">
    <cofactor evidence="1 9">
        <name>pyridoxal 5'-phosphate</name>
        <dbReference type="ChEBI" id="CHEBI:597326"/>
    </cofactor>
</comment>
<feature type="domain" description="Orn/DAP/Arg decarboxylase 2 N-terminal" evidence="12">
    <location>
        <begin position="62"/>
        <end position="293"/>
    </location>
</feature>
<accession>A0A7J7MER6</accession>
<dbReference type="EMBL" id="JACGCM010001564">
    <property type="protein sequence ID" value="KAF6153347.1"/>
    <property type="molecule type" value="Genomic_DNA"/>
</dbReference>
<dbReference type="EC" id="4.1.1.17" evidence="6"/>
<evidence type="ECO:0000256" key="4">
    <source>
        <dbReference type="ARBA" id="ARBA00023239"/>
    </source>
</evidence>
<dbReference type="Gene3D" id="3.20.20.10">
    <property type="entry name" value="Alanine racemase"/>
    <property type="match status" value="1"/>
</dbReference>
<protein>
    <recommendedName>
        <fullName evidence="6">ornithine decarboxylase</fullName>
        <ecNumber evidence="6">4.1.1.17</ecNumber>
    </recommendedName>
</protein>
<evidence type="ECO:0000256" key="10">
    <source>
        <dbReference type="RuleBase" id="RU003737"/>
    </source>
</evidence>
<dbReference type="InterPro" id="IPR022644">
    <property type="entry name" value="De-COase2_N"/>
</dbReference>
<dbReference type="InterPro" id="IPR002433">
    <property type="entry name" value="Orn_de-COase"/>
</dbReference>
<keyword evidence="14" id="KW-1185">Reference proteome</keyword>
<evidence type="ECO:0000259" key="12">
    <source>
        <dbReference type="Pfam" id="PF02784"/>
    </source>
</evidence>
<reference evidence="13 14" key="1">
    <citation type="journal article" date="2020" name="IScience">
        <title>Genome Sequencing of the Endangered Kingdonia uniflora (Circaeasteraceae, Ranunculales) Reveals Potential Mechanisms of Evolutionary Specialization.</title>
        <authorList>
            <person name="Sun Y."/>
            <person name="Deng T."/>
            <person name="Zhang A."/>
            <person name="Moore M.J."/>
            <person name="Landis J.B."/>
            <person name="Lin N."/>
            <person name="Zhang H."/>
            <person name="Zhang X."/>
            <person name="Huang J."/>
            <person name="Zhang X."/>
            <person name="Sun H."/>
            <person name="Wang H."/>
        </authorList>
    </citation>
    <scope>NUCLEOTIDE SEQUENCE [LARGE SCALE GENOMIC DNA]</scope>
    <source>
        <strain evidence="13">TB1705</strain>
        <tissue evidence="13">Leaf</tissue>
    </source>
</reference>
<dbReference type="InterPro" id="IPR000183">
    <property type="entry name" value="Orn/DAP/Arg_de-COase"/>
</dbReference>
<evidence type="ECO:0000256" key="7">
    <source>
        <dbReference type="ARBA" id="ARBA00046672"/>
    </source>
</evidence>
<dbReference type="GO" id="GO:0004586">
    <property type="term" value="F:ornithine decarboxylase activity"/>
    <property type="evidence" value="ECO:0007669"/>
    <property type="project" value="UniProtKB-EC"/>
</dbReference>
<dbReference type="PRINTS" id="PR01182">
    <property type="entry name" value="ORNDCRBXLASE"/>
</dbReference>
<evidence type="ECO:0000313" key="14">
    <source>
        <dbReference type="Proteomes" id="UP000541444"/>
    </source>
</evidence>
<dbReference type="GO" id="GO:0005737">
    <property type="term" value="C:cytoplasm"/>
    <property type="evidence" value="ECO:0007669"/>
    <property type="project" value="TreeGrafter"/>
</dbReference>
<feature type="domain" description="Orn/DAP/Arg decarboxylase 2 C-terminal" evidence="11">
    <location>
        <begin position="57"/>
        <end position="394"/>
    </location>
</feature>
<comment type="subunit">
    <text evidence="7">Homodimer. Only the dimer is catalytically active, as the active sites are constructed of residues from both monomers.</text>
</comment>
<evidence type="ECO:0000313" key="13">
    <source>
        <dbReference type="EMBL" id="KAF6153347.1"/>
    </source>
</evidence>
<keyword evidence="3 9" id="KW-0663">Pyridoxal phosphate</keyword>
<dbReference type="PROSITE" id="PS00878">
    <property type="entry name" value="ODR_DC_2_1"/>
    <property type="match status" value="1"/>
</dbReference>
<dbReference type="CDD" id="cd00622">
    <property type="entry name" value="PLPDE_III_ODC"/>
    <property type="match status" value="1"/>
</dbReference>
<evidence type="ECO:0000256" key="8">
    <source>
        <dbReference type="ARBA" id="ARBA00049127"/>
    </source>
</evidence>
<evidence type="ECO:0000256" key="9">
    <source>
        <dbReference type="PIRSR" id="PIRSR600183-50"/>
    </source>
</evidence>
<gene>
    <name evidence="13" type="ORF">GIB67_003537</name>
</gene>
<dbReference type="InterPro" id="IPR009006">
    <property type="entry name" value="Ala_racemase/Decarboxylase_C"/>
</dbReference>